<dbReference type="RefSeq" id="WP_380641573.1">
    <property type="nucleotide sequence ID" value="NZ_JBHSQO010000052.1"/>
</dbReference>
<reference evidence="2" key="1">
    <citation type="journal article" date="2019" name="Int. J. Syst. Evol. Microbiol.">
        <title>The Global Catalogue of Microorganisms (GCM) 10K type strain sequencing project: providing services to taxonomists for standard genome sequencing and annotation.</title>
        <authorList>
            <consortium name="The Broad Institute Genomics Platform"/>
            <consortium name="The Broad Institute Genome Sequencing Center for Infectious Disease"/>
            <person name="Wu L."/>
            <person name="Ma J."/>
        </authorList>
    </citation>
    <scope>NUCLEOTIDE SEQUENCE [LARGE SCALE GENOMIC DNA]</scope>
    <source>
        <strain evidence="2">CGMCC 4.7246</strain>
    </source>
</reference>
<comment type="caution">
    <text evidence="1">The sequence shown here is derived from an EMBL/GenBank/DDBJ whole genome shotgun (WGS) entry which is preliminary data.</text>
</comment>
<evidence type="ECO:0000313" key="1">
    <source>
        <dbReference type="EMBL" id="MFC6093918.1"/>
    </source>
</evidence>
<keyword evidence="2" id="KW-1185">Reference proteome</keyword>
<protein>
    <submittedName>
        <fullName evidence="1">Uncharacterized protein</fullName>
    </submittedName>
</protein>
<proteinExistence type="predicted"/>
<dbReference type="Proteomes" id="UP001596220">
    <property type="component" value="Unassembled WGS sequence"/>
</dbReference>
<dbReference type="EMBL" id="JBHSQO010000052">
    <property type="protein sequence ID" value="MFC6093918.1"/>
    <property type="molecule type" value="Genomic_DNA"/>
</dbReference>
<accession>A0ABW1PFR5</accession>
<organism evidence="1 2">
    <name type="scientific">Saccharothrix lopnurensis</name>
    <dbReference type="NCBI Taxonomy" id="1670621"/>
    <lineage>
        <taxon>Bacteria</taxon>
        <taxon>Bacillati</taxon>
        <taxon>Actinomycetota</taxon>
        <taxon>Actinomycetes</taxon>
        <taxon>Pseudonocardiales</taxon>
        <taxon>Pseudonocardiaceae</taxon>
        <taxon>Saccharothrix</taxon>
    </lineage>
</organism>
<name>A0ABW1PFR5_9PSEU</name>
<sequence>MDIDPATPHAAQELVNARAELFRAIDFDIRRGVSGNRIADWAASAVSRPIIQSYVAAVKLRADAHGRLRKARLDRPFGVEITGEIGRGSRTVLLVLAVDPTEIDQDPGDLVARATAALNADNIAIVVPEEHDSAVAALWKGEGTPLRRTQGGNVTDPEHIPDS</sequence>
<evidence type="ECO:0000313" key="2">
    <source>
        <dbReference type="Proteomes" id="UP001596220"/>
    </source>
</evidence>
<gene>
    <name evidence="1" type="ORF">ACFP3R_32025</name>
</gene>